<evidence type="ECO:0000256" key="1">
    <source>
        <dbReference type="ARBA" id="ARBA00022468"/>
    </source>
</evidence>
<feature type="region of interest" description="Disordered" evidence="7">
    <location>
        <begin position="30"/>
        <end position="106"/>
    </location>
</feature>
<gene>
    <name evidence="10" type="primary">Rap1gap-001</name>
</gene>
<feature type="compositionally biased region" description="Polar residues" evidence="7">
    <location>
        <begin position="1116"/>
        <end position="1133"/>
    </location>
</feature>
<dbReference type="FunFam" id="3.40.50.11210:FF:000001">
    <property type="entry name" value="Ral GTPase-activating protein subunit alpha-1 isoform 1"/>
    <property type="match status" value="1"/>
</dbReference>
<feature type="region of interest" description="Disordered" evidence="7">
    <location>
        <begin position="129"/>
        <end position="274"/>
    </location>
</feature>
<dbReference type="InterPro" id="IPR050989">
    <property type="entry name" value="Rap1_Ran_GAP"/>
</dbReference>
<proteinExistence type="evidence at transcript level"/>
<dbReference type="SMART" id="SM00390">
    <property type="entry name" value="GoLoco"/>
    <property type="match status" value="1"/>
</dbReference>
<sequence>MNRENRPGRIVVKQNSKDSFKELRQYWMAKSPTSAGSSASTGSPLPGNAKFSPFVFPINIDDNERPRAENPRAQRKTHGTLQSKLSNPTRGIKISRPNKPRKNDEIKMAEKVVWKKITCGRENCRCTAVSKPAARPAPASFWSSSPGGNSTPAPPSNQPFQRNSRQRATLHEFPSPVRYTNKPTTKKSPDQKRTSPFIRNSRLTASAGFKRDRTRKGFPPSGSDTRISESGDLSDLRAKKSSLRLGSLRRKMSKDSTHQSPPSSGSRANRETPTFTIEKMFVDDGNGSDKSAIVNTGSTGFLSPTDYDFMVTDDPHLKRRSHSFSKADMYMYEKRQQHNDGRHKDEDDPTNRRQSYDVNTSPSSKKKFLQKAAEFFDRSDILRRLSPDRRKSPKTSTENLSETATGSSLDMNTSADGASTSPGSQSQFVRNFLRKSYHYDALEDKAGSQDEKEKSSSKTKFSPRRSLKRLKKKQSGASLAGGELKEPQPTHTRSSSDGASSQSKCHGCGFVVNTSSELYVSVNSVHYHKDCFKCRKCDAPLTLKTARKESDGGVLCDPCSDDATNDKADDLIAMLEKMQATRMDEQRCSLRLPVPTNDNQPDAPTPLYPSINEVLRNGAPYAQVIPPPHGGYWAQGFHPDSPHLRVDPDELQCVVGSYVSHIHKDDVTTAYREHFVGKEHVNLYAYDETNDTIGSIVMSVKYEHSSDKASLGRHRVLLRCRNASWTRCFPVTPDCGGPVQWAKTLCEDMNIDKFLPVISPTVWQNVLQFDEHSINSSHKFGLVYQRKQQAREEEVFGNCVESPGFREFLDFLGDSVNLQGFQGFRGGLDVNHGHTGETSIHSVFEDREIMFHVSTKLPYVEGDRQQLQRKRHIGNDIVAIVFQDEETPFVPNMITSHFLHAYIVIQPLNPCTDKCRYKVSVTCREDVPEFGPPLPEPAVFERNDQFRTWLYCKLINAETACCKSEQFAKLQYRTRSMLLDQLHDELNRGTEMILGCAAPSSGGDNISTSSASSDTARETGSSFFEAFRRLARNRRPSDDRSASPTLNNKNGSKTNVDKTQKGGESSKNGTDDDTSLSPGALQVNDSGHVSDMTLDPKSNHGSVSSLGESPKKTRPMRSSSPCQSCGSYTSLDSDTGLESIASSSRTDSWPRKNNSSGKTISSLDRDKHAIHENGINGDVRSGGGNLVSSQELENLKDEMEKLRTEKADQQEELMNLRNEVKRVRDTNHVTRRLGDINSNTTISKRLGGITATEEHLV</sequence>
<dbReference type="Pfam" id="PF02188">
    <property type="entry name" value="GoLoco"/>
    <property type="match status" value="1"/>
</dbReference>
<feature type="compositionally biased region" description="Polar residues" evidence="7">
    <location>
        <begin position="1140"/>
        <end position="1162"/>
    </location>
</feature>
<keyword evidence="2 5" id="KW-0479">Metal-binding</keyword>
<keyword evidence="1" id="KW-0343">GTPase activation</keyword>
<feature type="domain" description="LIM zinc-binding" evidence="8">
    <location>
        <begin position="503"/>
        <end position="566"/>
    </location>
</feature>
<evidence type="ECO:0000256" key="2">
    <source>
        <dbReference type="ARBA" id="ARBA00022723"/>
    </source>
</evidence>
<dbReference type="GO" id="GO:0046872">
    <property type="term" value="F:metal ion binding"/>
    <property type="evidence" value="ECO:0007669"/>
    <property type="project" value="UniProtKB-KW"/>
</dbReference>
<feature type="region of interest" description="Disordered" evidence="7">
    <location>
        <begin position="1031"/>
        <end position="1166"/>
    </location>
</feature>
<keyword evidence="3 5" id="KW-0862">Zinc</keyword>
<dbReference type="Gene3D" id="2.10.110.10">
    <property type="entry name" value="Cysteine Rich Protein"/>
    <property type="match status" value="1"/>
</dbReference>
<protein>
    <submittedName>
        <fullName evidence="10">Rap1 GTPase-activating protein 1</fullName>
    </submittedName>
</protein>
<feature type="compositionally biased region" description="Polar residues" evidence="7">
    <location>
        <begin position="1042"/>
        <end position="1054"/>
    </location>
</feature>
<dbReference type="PROSITE" id="PS00478">
    <property type="entry name" value="LIM_DOMAIN_1"/>
    <property type="match status" value="1"/>
</dbReference>
<dbReference type="PANTHER" id="PTHR15711:SF32">
    <property type="entry name" value="RAP GTPASE ACTIVATING PROTEIN 1, ISOFORM H"/>
    <property type="match status" value="1"/>
</dbReference>
<dbReference type="Gene3D" id="3.40.50.11210">
    <property type="entry name" value="Rap/Ran-GAP"/>
    <property type="match status" value="1"/>
</dbReference>
<feature type="compositionally biased region" description="Low complexity" evidence="7">
    <location>
        <begin position="31"/>
        <end position="44"/>
    </location>
</feature>
<evidence type="ECO:0000256" key="4">
    <source>
        <dbReference type="ARBA" id="ARBA00023038"/>
    </source>
</evidence>
<dbReference type="PROSITE" id="PS50877">
    <property type="entry name" value="GOLOCO"/>
    <property type="match status" value="1"/>
</dbReference>
<keyword evidence="6" id="KW-0175">Coiled coil</keyword>
<feature type="domain" description="Rap-GAP" evidence="9">
    <location>
        <begin position="766"/>
        <end position="982"/>
    </location>
</feature>
<feature type="compositionally biased region" description="Basic and acidic residues" evidence="7">
    <location>
        <begin position="226"/>
        <end position="238"/>
    </location>
</feature>
<dbReference type="SMART" id="SM00132">
    <property type="entry name" value="LIM"/>
    <property type="match status" value="1"/>
</dbReference>
<feature type="compositionally biased region" description="Basic residues" evidence="7">
    <location>
        <begin position="461"/>
        <end position="474"/>
    </location>
</feature>
<evidence type="ECO:0000259" key="8">
    <source>
        <dbReference type="PROSITE" id="PS50023"/>
    </source>
</evidence>
<evidence type="ECO:0000313" key="10">
    <source>
        <dbReference type="EMBL" id="CAB3265433.1"/>
    </source>
</evidence>
<dbReference type="Gene3D" id="6.10.140.210">
    <property type="match status" value="1"/>
</dbReference>
<feature type="coiled-coil region" evidence="6">
    <location>
        <begin position="1185"/>
        <end position="1226"/>
    </location>
</feature>
<feature type="compositionally biased region" description="Basic and acidic residues" evidence="7">
    <location>
        <begin position="62"/>
        <end position="72"/>
    </location>
</feature>
<evidence type="ECO:0000259" key="9">
    <source>
        <dbReference type="PROSITE" id="PS50085"/>
    </source>
</evidence>
<accession>A0A6F9DR11</accession>
<dbReference type="GO" id="GO:0005096">
    <property type="term" value="F:GTPase activator activity"/>
    <property type="evidence" value="ECO:0007669"/>
    <property type="project" value="UniProtKB-KW"/>
</dbReference>
<dbReference type="Pfam" id="PF00412">
    <property type="entry name" value="LIM"/>
    <property type="match status" value="1"/>
</dbReference>
<feature type="region of interest" description="Disordered" evidence="7">
    <location>
        <begin position="384"/>
        <end position="426"/>
    </location>
</feature>
<feature type="region of interest" description="Disordered" evidence="7">
    <location>
        <begin position="998"/>
        <end position="1019"/>
    </location>
</feature>
<dbReference type="Pfam" id="PF02145">
    <property type="entry name" value="Rap_GAP"/>
    <property type="match status" value="1"/>
</dbReference>
<dbReference type="InterPro" id="IPR003109">
    <property type="entry name" value="GoLoco_motif"/>
</dbReference>
<organism evidence="10">
    <name type="scientific">Phallusia mammillata</name>
    <dbReference type="NCBI Taxonomy" id="59560"/>
    <lineage>
        <taxon>Eukaryota</taxon>
        <taxon>Metazoa</taxon>
        <taxon>Chordata</taxon>
        <taxon>Tunicata</taxon>
        <taxon>Ascidiacea</taxon>
        <taxon>Phlebobranchia</taxon>
        <taxon>Ascidiidae</taxon>
        <taxon>Phallusia</taxon>
    </lineage>
</organism>
<dbReference type="GO" id="GO:0051056">
    <property type="term" value="P:regulation of small GTPase mediated signal transduction"/>
    <property type="evidence" value="ECO:0007669"/>
    <property type="project" value="InterPro"/>
</dbReference>
<feature type="compositionally biased region" description="Basic residues" evidence="7">
    <location>
        <begin position="239"/>
        <end position="252"/>
    </location>
</feature>
<feature type="compositionally biased region" description="Polar residues" evidence="7">
    <location>
        <begin position="79"/>
        <end position="89"/>
    </location>
</feature>
<feature type="compositionally biased region" description="Polar residues" evidence="7">
    <location>
        <begin position="489"/>
        <end position="503"/>
    </location>
</feature>
<keyword evidence="4 5" id="KW-0440">LIM domain</keyword>
<evidence type="ECO:0000256" key="3">
    <source>
        <dbReference type="ARBA" id="ARBA00022833"/>
    </source>
</evidence>
<dbReference type="PROSITE" id="PS50085">
    <property type="entry name" value="RAPGAP"/>
    <property type="match status" value="1"/>
</dbReference>
<feature type="compositionally biased region" description="Basic and acidic residues" evidence="7">
    <location>
        <begin position="443"/>
        <end position="456"/>
    </location>
</feature>
<reference evidence="10" key="1">
    <citation type="submission" date="2020-04" db="EMBL/GenBank/DDBJ databases">
        <authorList>
            <person name="Neveu A P."/>
        </authorList>
    </citation>
    <scope>NUCLEOTIDE SEQUENCE</scope>
    <source>
        <tissue evidence="10">Whole embryo</tissue>
    </source>
</reference>
<evidence type="ECO:0000256" key="5">
    <source>
        <dbReference type="PROSITE-ProRule" id="PRU00125"/>
    </source>
</evidence>
<dbReference type="Pfam" id="PF21022">
    <property type="entry name" value="Rap-GAP_dimer"/>
    <property type="match status" value="1"/>
</dbReference>
<feature type="compositionally biased region" description="Polar residues" evidence="7">
    <location>
        <begin position="394"/>
        <end position="426"/>
    </location>
</feature>
<feature type="region of interest" description="Disordered" evidence="7">
    <location>
        <begin position="443"/>
        <end position="503"/>
    </location>
</feature>
<dbReference type="InterPro" id="IPR001781">
    <property type="entry name" value="Znf_LIM"/>
</dbReference>
<evidence type="ECO:0000256" key="6">
    <source>
        <dbReference type="SAM" id="Coils"/>
    </source>
</evidence>
<dbReference type="EMBL" id="LR789571">
    <property type="protein sequence ID" value="CAB3265433.1"/>
    <property type="molecule type" value="mRNA"/>
</dbReference>
<feature type="region of interest" description="Disordered" evidence="7">
    <location>
        <begin position="335"/>
        <end position="369"/>
    </location>
</feature>
<evidence type="ECO:0000256" key="7">
    <source>
        <dbReference type="SAM" id="MobiDB-lite"/>
    </source>
</evidence>
<dbReference type="CDD" id="cd08368">
    <property type="entry name" value="LIM"/>
    <property type="match status" value="1"/>
</dbReference>
<feature type="compositionally biased region" description="Polar residues" evidence="7">
    <location>
        <begin position="158"/>
        <end position="167"/>
    </location>
</feature>
<dbReference type="SUPFAM" id="SSF111347">
    <property type="entry name" value="Rap/Ran-GAP"/>
    <property type="match status" value="1"/>
</dbReference>
<dbReference type="InterPro" id="IPR000331">
    <property type="entry name" value="Rap/Ran_GAP_dom"/>
</dbReference>
<dbReference type="InterPro" id="IPR035974">
    <property type="entry name" value="Rap/Ran-GAP_sf"/>
</dbReference>
<dbReference type="GO" id="GO:0005737">
    <property type="term" value="C:cytoplasm"/>
    <property type="evidence" value="ECO:0007669"/>
    <property type="project" value="TreeGrafter"/>
</dbReference>
<feature type="compositionally biased region" description="Basic and acidic residues" evidence="7">
    <location>
        <begin position="335"/>
        <end position="355"/>
    </location>
</feature>
<feature type="compositionally biased region" description="Polar residues" evidence="7">
    <location>
        <begin position="141"/>
        <end position="151"/>
    </location>
</feature>
<feature type="compositionally biased region" description="Polar residues" evidence="7">
    <location>
        <begin position="258"/>
        <end position="274"/>
    </location>
</feature>
<dbReference type="AlphaFoldDB" id="A0A6F9DR11"/>
<feature type="compositionally biased region" description="Polar residues" evidence="7">
    <location>
        <begin position="1002"/>
        <end position="1019"/>
    </location>
</feature>
<dbReference type="PANTHER" id="PTHR15711">
    <property type="entry name" value="RAP GTPASE-ACTIVATING PROTEIN"/>
    <property type="match status" value="1"/>
</dbReference>
<dbReference type="PROSITE" id="PS50023">
    <property type="entry name" value="LIM_DOMAIN_2"/>
    <property type="match status" value="1"/>
</dbReference>
<name>A0A6F9DR11_9ASCI</name>